<dbReference type="GO" id="GO:0008763">
    <property type="term" value="F:UDP-N-acetylmuramate-L-alanine ligase activity"/>
    <property type="evidence" value="ECO:0007669"/>
    <property type="project" value="UniProtKB-EC"/>
</dbReference>
<keyword evidence="5 14" id="KW-0436">Ligase</keyword>
<dbReference type="Pfam" id="PF08245">
    <property type="entry name" value="Mur_ligase_M"/>
    <property type="match status" value="1"/>
</dbReference>
<feature type="domain" description="Mur ligase C-terminal" evidence="16">
    <location>
        <begin position="319"/>
        <end position="446"/>
    </location>
</feature>
<evidence type="ECO:0000256" key="13">
    <source>
        <dbReference type="ARBA" id="ARBA00047833"/>
    </source>
</evidence>
<keyword evidence="6 14" id="KW-0132">Cell division</keyword>
<dbReference type="InterPro" id="IPR036565">
    <property type="entry name" value="Mur-like_cat_sf"/>
</dbReference>
<feature type="binding site" evidence="14">
    <location>
        <begin position="109"/>
        <end position="115"/>
    </location>
    <ligand>
        <name>ATP</name>
        <dbReference type="ChEBI" id="CHEBI:30616"/>
    </ligand>
</feature>
<reference evidence="19" key="1">
    <citation type="journal article" date="2019" name="Int. J. Syst. Evol. Microbiol.">
        <title>The Global Catalogue of Microorganisms (GCM) 10K type strain sequencing project: providing services to taxonomists for standard genome sequencing and annotation.</title>
        <authorList>
            <consortium name="The Broad Institute Genomics Platform"/>
            <consortium name="The Broad Institute Genome Sequencing Center for Infectious Disease"/>
            <person name="Wu L."/>
            <person name="Ma J."/>
        </authorList>
    </citation>
    <scope>NUCLEOTIDE SEQUENCE [LARGE SCALE GENOMIC DNA]</scope>
    <source>
        <strain evidence="19">JCM 1490</strain>
    </source>
</reference>
<comment type="caution">
    <text evidence="18">The sequence shown here is derived from an EMBL/GenBank/DDBJ whole genome shotgun (WGS) entry which is preliminary data.</text>
</comment>
<evidence type="ECO:0000256" key="1">
    <source>
        <dbReference type="ARBA" id="ARBA00004496"/>
    </source>
</evidence>
<dbReference type="EC" id="6.3.2.8" evidence="3 14"/>
<sequence length="466" mass="48486">MAERFHLVGVGGAGMSAVAELLAARGHEVSGSDQRDSPVLAHLRTVGVTTWVGHDASHVPSEGNLVVSTAVRESNPELVEARRRRLRVLHRSEALVRAAQGRDFVAVAGAHGKTSTSAMLAVALDAAGQDPSYAIGGTVLAHGTGAHLGHGPAFVAEADESDKSFLAYTPRVAVVTNVEPDHLDQHGTEEAFRRSFEDFVARIVPGGLLVAGADDEGSLTLARHAQSSGTRVVTYGATRTAPDGVEAHVEVVPTGGGSAAAGRLLRHGAGDALEADLTLRVGGRHMLLNAAAAWAAGLELGVDSDAMARGLETFTGTGRRFEHRGDAAGVRVVDDYAHHPTEVEATLAAAREQAGVGRVLVLFQPHLYSRTQAFAERFGAALGGADEVVVTDVYAAREDPVPGVDGSLVTHAMTGAGRYVPDRLEAARAVADLARPGDLVLTVGAGDVTELGPVILERLRGREERA</sequence>
<proteinExistence type="inferred from homology"/>
<evidence type="ECO:0000259" key="15">
    <source>
        <dbReference type="Pfam" id="PF01225"/>
    </source>
</evidence>
<evidence type="ECO:0000256" key="6">
    <source>
        <dbReference type="ARBA" id="ARBA00022618"/>
    </source>
</evidence>
<evidence type="ECO:0000256" key="11">
    <source>
        <dbReference type="ARBA" id="ARBA00023306"/>
    </source>
</evidence>
<keyword evidence="8 14" id="KW-0067">ATP-binding</keyword>
<evidence type="ECO:0000313" key="18">
    <source>
        <dbReference type="EMBL" id="MFC7405360.1"/>
    </source>
</evidence>
<dbReference type="InterPro" id="IPR036615">
    <property type="entry name" value="Mur_ligase_C_dom_sf"/>
</dbReference>
<dbReference type="EMBL" id="JBHTCQ010000001">
    <property type="protein sequence ID" value="MFC7405360.1"/>
    <property type="molecule type" value="Genomic_DNA"/>
</dbReference>
<dbReference type="PANTHER" id="PTHR43445">
    <property type="entry name" value="UDP-N-ACETYLMURAMATE--L-ALANINE LIGASE-RELATED"/>
    <property type="match status" value="1"/>
</dbReference>
<dbReference type="Gene3D" id="3.40.1190.10">
    <property type="entry name" value="Mur-like, catalytic domain"/>
    <property type="match status" value="1"/>
</dbReference>
<keyword evidence="7 14" id="KW-0547">Nucleotide-binding</keyword>
<dbReference type="InterPro" id="IPR005758">
    <property type="entry name" value="UDP-N-AcMur_Ala_ligase_MurC"/>
</dbReference>
<dbReference type="Pfam" id="PF01225">
    <property type="entry name" value="Mur_ligase"/>
    <property type="match status" value="1"/>
</dbReference>
<dbReference type="PANTHER" id="PTHR43445:SF3">
    <property type="entry name" value="UDP-N-ACETYLMURAMATE--L-ALANINE LIGASE"/>
    <property type="match status" value="1"/>
</dbReference>
<dbReference type="SUPFAM" id="SSF53623">
    <property type="entry name" value="MurD-like peptide ligases, catalytic domain"/>
    <property type="match status" value="1"/>
</dbReference>
<dbReference type="Gene3D" id="3.90.190.20">
    <property type="entry name" value="Mur ligase, C-terminal domain"/>
    <property type="match status" value="1"/>
</dbReference>
<feature type="domain" description="Mur ligase central" evidence="17">
    <location>
        <begin position="107"/>
        <end position="296"/>
    </location>
</feature>
<dbReference type="InterPro" id="IPR000713">
    <property type="entry name" value="Mur_ligase_N"/>
</dbReference>
<dbReference type="SUPFAM" id="SSF51984">
    <property type="entry name" value="MurCD N-terminal domain"/>
    <property type="match status" value="1"/>
</dbReference>
<keyword evidence="11 14" id="KW-0131">Cell cycle</keyword>
<dbReference type="SUPFAM" id="SSF53244">
    <property type="entry name" value="MurD-like peptide ligases, peptide-binding domain"/>
    <property type="match status" value="1"/>
</dbReference>
<dbReference type="RefSeq" id="WP_382393616.1">
    <property type="nucleotide sequence ID" value="NZ_JBHTCQ010000001.1"/>
</dbReference>
<dbReference type="InterPro" id="IPR013221">
    <property type="entry name" value="Mur_ligase_cen"/>
</dbReference>
<keyword evidence="12 14" id="KW-0961">Cell wall biogenesis/degradation</keyword>
<keyword evidence="9 14" id="KW-0133">Cell shape</keyword>
<evidence type="ECO:0000256" key="8">
    <source>
        <dbReference type="ARBA" id="ARBA00022840"/>
    </source>
</evidence>
<dbReference type="InterPro" id="IPR004101">
    <property type="entry name" value="Mur_ligase_C"/>
</dbReference>
<keyword evidence="19" id="KW-1185">Reference proteome</keyword>
<evidence type="ECO:0000256" key="9">
    <source>
        <dbReference type="ARBA" id="ARBA00022960"/>
    </source>
</evidence>
<gene>
    <name evidence="14 18" type="primary">murC</name>
    <name evidence="18" type="ORF">ACFQQL_09595</name>
</gene>
<evidence type="ECO:0000256" key="10">
    <source>
        <dbReference type="ARBA" id="ARBA00022984"/>
    </source>
</evidence>
<evidence type="ECO:0000256" key="4">
    <source>
        <dbReference type="ARBA" id="ARBA00022490"/>
    </source>
</evidence>
<organism evidence="18 19">
    <name type="scientific">Georgenia alba</name>
    <dbReference type="NCBI Taxonomy" id="2233858"/>
    <lineage>
        <taxon>Bacteria</taxon>
        <taxon>Bacillati</taxon>
        <taxon>Actinomycetota</taxon>
        <taxon>Actinomycetes</taxon>
        <taxon>Micrococcales</taxon>
        <taxon>Bogoriellaceae</taxon>
        <taxon>Georgenia</taxon>
    </lineage>
</organism>
<protein>
    <recommendedName>
        <fullName evidence="3 14">UDP-N-acetylmuramate--L-alanine ligase</fullName>
        <ecNumber evidence="3 14">6.3.2.8</ecNumber>
    </recommendedName>
    <alternativeName>
        <fullName evidence="14">UDP-N-acetylmuramoyl-L-alanine synthetase</fullName>
    </alternativeName>
</protein>
<evidence type="ECO:0000256" key="12">
    <source>
        <dbReference type="ARBA" id="ARBA00023316"/>
    </source>
</evidence>
<dbReference type="Pfam" id="PF02875">
    <property type="entry name" value="Mur_ligase_C"/>
    <property type="match status" value="1"/>
</dbReference>
<keyword evidence="10 14" id="KW-0573">Peptidoglycan synthesis</keyword>
<evidence type="ECO:0000256" key="14">
    <source>
        <dbReference type="HAMAP-Rule" id="MF_00046"/>
    </source>
</evidence>
<evidence type="ECO:0000259" key="16">
    <source>
        <dbReference type="Pfam" id="PF02875"/>
    </source>
</evidence>
<evidence type="ECO:0000313" key="19">
    <source>
        <dbReference type="Proteomes" id="UP001596455"/>
    </source>
</evidence>
<accession>A0ABW2QCJ4</accession>
<feature type="domain" description="Mur ligase N-terminal catalytic" evidence="15">
    <location>
        <begin position="5"/>
        <end position="100"/>
    </location>
</feature>
<evidence type="ECO:0000256" key="7">
    <source>
        <dbReference type="ARBA" id="ARBA00022741"/>
    </source>
</evidence>
<comment type="similarity">
    <text evidence="14">Belongs to the MurCDEF family.</text>
</comment>
<dbReference type="InterPro" id="IPR050061">
    <property type="entry name" value="MurCDEF_pg_biosynth"/>
</dbReference>
<dbReference type="HAMAP" id="MF_00046">
    <property type="entry name" value="MurC"/>
    <property type="match status" value="1"/>
</dbReference>
<keyword evidence="4 14" id="KW-0963">Cytoplasm</keyword>
<dbReference type="NCBIfam" id="TIGR01082">
    <property type="entry name" value="murC"/>
    <property type="match status" value="1"/>
</dbReference>
<evidence type="ECO:0000256" key="5">
    <source>
        <dbReference type="ARBA" id="ARBA00022598"/>
    </source>
</evidence>
<comment type="subcellular location">
    <subcellularLocation>
        <location evidence="1 14">Cytoplasm</location>
    </subcellularLocation>
</comment>
<dbReference type="Gene3D" id="3.40.50.720">
    <property type="entry name" value="NAD(P)-binding Rossmann-like Domain"/>
    <property type="match status" value="1"/>
</dbReference>
<name>A0ABW2QCJ4_9MICO</name>
<dbReference type="Proteomes" id="UP001596455">
    <property type="component" value="Unassembled WGS sequence"/>
</dbReference>
<comment type="pathway">
    <text evidence="2 14">Cell wall biogenesis; peptidoglycan biosynthesis.</text>
</comment>
<evidence type="ECO:0000256" key="3">
    <source>
        <dbReference type="ARBA" id="ARBA00012211"/>
    </source>
</evidence>
<evidence type="ECO:0000259" key="17">
    <source>
        <dbReference type="Pfam" id="PF08245"/>
    </source>
</evidence>
<comment type="function">
    <text evidence="14">Cell wall formation.</text>
</comment>
<comment type="catalytic activity">
    <reaction evidence="13 14">
        <text>UDP-N-acetyl-alpha-D-muramate + L-alanine + ATP = UDP-N-acetyl-alpha-D-muramoyl-L-alanine + ADP + phosphate + H(+)</text>
        <dbReference type="Rhea" id="RHEA:23372"/>
        <dbReference type="ChEBI" id="CHEBI:15378"/>
        <dbReference type="ChEBI" id="CHEBI:30616"/>
        <dbReference type="ChEBI" id="CHEBI:43474"/>
        <dbReference type="ChEBI" id="CHEBI:57972"/>
        <dbReference type="ChEBI" id="CHEBI:70757"/>
        <dbReference type="ChEBI" id="CHEBI:83898"/>
        <dbReference type="ChEBI" id="CHEBI:456216"/>
        <dbReference type="EC" id="6.3.2.8"/>
    </reaction>
</comment>
<evidence type="ECO:0000256" key="2">
    <source>
        <dbReference type="ARBA" id="ARBA00004752"/>
    </source>
</evidence>